<accession>A0ABY8XUL2</accession>
<dbReference type="Gene3D" id="3.40.710.10">
    <property type="entry name" value="DD-peptidase/beta-lactamase superfamily"/>
    <property type="match status" value="1"/>
</dbReference>
<dbReference type="SUPFAM" id="SSF56601">
    <property type="entry name" value="beta-lactamase/transpeptidase-like"/>
    <property type="match status" value="1"/>
</dbReference>
<dbReference type="EMBL" id="CP127173">
    <property type="protein sequence ID" value="WIV59268.1"/>
    <property type="molecule type" value="Genomic_DNA"/>
</dbReference>
<gene>
    <name evidence="3" type="ORF">QP939_11890</name>
</gene>
<reference evidence="3 4" key="1">
    <citation type="submission" date="2023-06" db="EMBL/GenBank/DDBJ databases">
        <authorList>
            <person name="Oyuntsetseg B."/>
            <person name="Kim S.B."/>
        </authorList>
    </citation>
    <scope>NUCLEOTIDE SEQUENCE [LARGE SCALE GENOMIC DNA]</scope>
    <source>
        <strain evidence="3 4">2-2</strain>
    </source>
</reference>
<organism evidence="3 4">
    <name type="scientific">Amycolatopsis nalaikhensis</name>
    <dbReference type="NCBI Taxonomy" id="715472"/>
    <lineage>
        <taxon>Bacteria</taxon>
        <taxon>Bacillati</taxon>
        <taxon>Actinomycetota</taxon>
        <taxon>Actinomycetes</taxon>
        <taxon>Pseudonocardiales</taxon>
        <taxon>Pseudonocardiaceae</taxon>
        <taxon>Amycolatopsis</taxon>
    </lineage>
</organism>
<proteinExistence type="predicted"/>
<evidence type="ECO:0000313" key="4">
    <source>
        <dbReference type="Proteomes" id="UP001227101"/>
    </source>
</evidence>
<evidence type="ECO:0000256" key="1">
    <source>
        <dbReference type="SAM" id="MobiDB-lite"/>
    </source>
</evidence>
<feature type="region of interest" description="Disordered" evidence="1">
    <location>
        <begin position="47"/>
        <end position="73"/>
    </location>
</feature>
<feature type="compositionally biased region" description="Low complexity" evidence="1">
    <location>
        <begin position="47"/>
        <end position="72"/>
    </location>
</feature>
<feature type="signal peptide" evidence="2">
    <location>
        <begin position="1"/>
        <end position="29"/>
    </location>
</feature>
<feature type="chain" id="PRO_5046801859" description="Alanine rich lipoprotein LppW" evidence="2">
    <location>
        <begin position="30"/>
        <end position="293"/>
    </location>
</feature>
<protein>
    <recommendedName>
        <fullName evidence="5">Alanine rich lipoprotein LppW</fullName>
    </recommendedName>
</protein>
<keyword evidence="2" id="KW-0732">Signal</keyword>
<evidence type="ECO:0000313" key="3">
    <source>
        <dbReference type="EMBL" id="WIV59268.1"/>
    </source>
</evidence>
<evidence type="ECO:0008006" key="5">
    <source>
        <dbReference type="Google" id="ProtNLM"/>
    </source>
</evidence>
<keyword evidence="4" id="KW-1185">Reference proteome</keyword>
<evidence type="ECO:0000256" key="2">
    <source>
        <dbReference type="SAM" id="SignalP"/>
    </source>
</evidence>
<dbReference type="RefSeq" id="WP_285456785.1">
    <property type="nucleotide sequence ID" value="NZ_CP127173.1"/>
</dbReference>
<dbReference type="InterPro" id="IPR012338">
    <property type="entry name" value="Beta-lactam/transpept-like"/>
</dbReference>
<dbReference type="Proteomes" id="UP001227101">
    <property type="component" value="Chromosome"/>
</dbReference>
<sequence length="293" mass="30496">MRKLSGIFLVGLCLGAIGAVVVTASHATAGPPARPAALSEAVPTVLATSATPTSSATPTPTPSETPTKTQTPVKVSGVDAETLDKLVPGGHVSAVVFDRQRGAATVSVHADRGYTSASLVKLLIALSVLDRGGPTAQVQRMLSRSDDDLASQFWSTYGGPAIVTRWAAKLGLTGTRPPADPGRWGDTRITAADVVKIYQYILAKAPEAVLDALKNATERGSDGFRQYFGIPDAAGKQPWAVKQGWSCCRPTRMLHTSGVVGDDIVVVLTEHPSSVDYATGSKRVTAVVEALLG</sequence>
<name>A0ABY8XUL2_9PSEU</name>